<protein>
    <submittedName>
        <fullName evidence="1">Uncharacterized protein</fullName>
    </submittedName>
</protein>
<dbReference type="AlphaFoldDB" id="A0A0A9H6G7"/>
<evidence type="ECO:0000313" key="1">
    <source>
        <dbReference type="EMBL" id="JAE30446.1"/>
    </source>
</evidence>
<accession>A0A0A9H6G7</accession>
<reference evidence="1" key="1">
    <citation type="submission" date="2014-09" db="EMBL/GenBank/DDBJ databases">
        <authorList>
            <person name="Magalhaes I.L.F."/>
            <person name="Oliveira U."/>
            <person name="Santos F.R."/>
            <person name="Vidigal T.H.D.A."/>
            <person name="Brescovit A.D."/>
            <person name="Santos A.J."/>
        </authorList>
    </citation>
    <scope>NUCLEOTIDE SEQUENCE</scope>
    <source>
        <tissue evidence="1">Shoot tissue taken approximately 20 cm above the soil surface</tissue>
    </source>
</reference>
<organism evidence="1">
    <name type="scientific">Arundo donax</name>
    <name type="common">Giant reed</name>
    <name type="synonym">Donax arundinaceus</name>
    <dbReference type="NCBI Taxonomy" id="35708"/>
    <lineage>
        <taxon>Eukaryota</taxon>
        <taxon>Viridiplantae</taxon>
        <taxon>Streptophyta</taxon>
        <taxon>Embryophyta</taxon>
        <taxon>Tracheophyta</taxon>
        <taxon>Spermatophyta</taxon>
        <taxon>Magnoliopsida</taxon>
        <taxon>Liliopsida</taxon>
        <taxon>Poales</taxon>
        <taxon>Poaceae</taxon>
        <taxon>PACMAD clade</taxon>
        <taxon>Arundinoideae</taxon>
        <taxon>Arundineae</taxon>
        <taxon>Arundo</taxon>
    </lineage>
</organism>
<reference evidence="1" key="2">
    <citation type="journal article" date="2015" name="Data Brief">
        <title>Shoot transcriptome of the giant reed, Arundo donax.</title>
        <authorList>
            <person name="Barrero R.A."/>
            <person name="Guerrero F.D."/>
            <person name="Moolhuijzen P."/>
            <person name="Goolsby J.A."/>
            <person name="Tidwell J."/>
            <person name="Bellgard S.E."/>
            <person name="Bellgard M.I."/>
        </authorList>
    </citation>
    <scope>NUCLEOTIDE SEQUENCE</scope>
    <source>
        <tissue evidence="1">Shoot tissue taken approximately 20 cm above the soil surface</tissue>
    </source>
</reference>
<dbReference type="EMBL" id="GBRH01167450">
    <property type="protein sequence ID" value="JAE30446.1"/>
    <property type="molecule type" value="Transcribed_RNA"/>
</dbReference>
<name>A0A0A9H6G7_ARUDO</name>
<sequence>MVAPAASVTPVMPAATTVTPSVTPHVTPRPTSFTHEERSVRLVTRNPALDTCTQAYEGPITRSRAKKLQQEVNAFLSGLHFNIDENYILPKSCNLLLLRFIHEATPLVYMEDAEANAKNTKTVVQDEKSYTHKIQGYTAGASSSRACLYQSIMFQGA</sequence>
<proteinExistence type="predicted"/>